<dbReference type="EMBL" id="JAHYIQ010000009">
    <property type="protein sequence ID" value="KAK1129075.1"/>
    <property type="molecule type" value="Genomic_DNA"/>
</dbReference>
<feature type="region of interest" description="Disordered" evidence="1">
    <location>
        <begin position="19"/>
        <end position="40"/>
    </location>
</feature>
<evidence type="ECO:0000313" key="3">
    <source>
        <dbReference type="Proteomes" id="UP001177670"/>
    </source>
</evidence>
<evidence type="ECO:0000256" key="1">
    <source>
        <dbReference type="SAM" id="MobiDB-lite"/>
    </source>
</evidence>
<dbReference type="Proteomes" id="UP001177670">
    <property type="component" value="Unassembled WGS sequence"/>
</dbReference>
<keyword evidence="3" id="KW-1185">Reference proteome</keyword>
<feature type="compositionally biased region" description="Basic residues" evidence="1">
    <location>
        <begin position="19"/>
        <end position="37"/>
    </location>
</feature>
<organism evidence="2 3">
    <name type="scientific">Melipona bicolor</name>
    <dbReference type="NCBI Taxonomy" id="60889"/>
    <lineage>
        <taxon>Eukaryota</taxon>
        <taxon>Metazoa</taxon>
        <taxon>Ecdysozoa</taxon>
        <taxon>Arthropoda</taxon>
        <taxon>Hexapoda</taxon>
        <taxon>Insecta</taxon>
        <taxon>Pterygota</taxon>
        <taxon>Neoptera</taxon>
        <taxon>Endopterygota</taxon>
        <taxon>Hymenoptera</taxon>
        <taxon>Apocrita</taxon>
        <taxon>Aculeata</taxon>
        <taxon>Apoidea</taxon>
        <taxon>Anthophila</taxon>
        <taxon>Apidae</taxon>
        <taxon>Melipona</taxon>
    </lineage>
</organism>
<reference evidence="2" key="1">
    <citation type="submission" date="2021-10" db="EMBL/GenBank/DDBJ databases">
        <title>Melipona bicolor Genome sequencing and assembly.</title>
        <authorList>
            <person name="Araujo N.S."/>
            <person name="Arias M.C."/>
        </authorList>
    </citation>
    <scope>NUCLEOTIDE SEQUENCE</scope>
    <source>
        <strain evidence="2">USP_2M_L1-L4_2017</strain>
        <tissue evidence="2">Whole body</tissue>
    </source>
</reference>
<dbReference type="AlphaFoldDB" id="A0AA40G155"/>
<evidence type="ECO:0000313" key="2">
    <source>
        <dbReference type="EMBL" id="KAK1129075.1"/>
    </source>
</evidence>
<sequence>MCVDFNDCINAAYKTAEKRTRKTNKKKRKKKERKKERKKEEETILIRHYLILQHRNPLLSFTLLSLSLLSPISSPVLSPNFQKLSLFTIDSLDIVFSRRTKKLSERVIFIVFLGY</sequence>
<proteinExistence type="predicted"/>
<protein>
    <submittedName>
        <fullName evidence="2">Uncharacterized protein</fullName>
    </submittedName>
</protein>
<name>A0AA40G155_9HYME</name>
<accession>A0AA40G155</accession>
<comment type="caution">
    <text evidence="2">The sequence shown here is derived from an EMBL/GenBank/DDBJ whole genome shotgun (WGS) entry which is preliminary data.</text>
</comment>
<gene>
    <name evidence="2" type="ORF">K0M31_020205</name>
</gene>